<dbReference type="InterPro" id="IPR000835">
    <property type="entry name" value="HTH_MarR-typ"/>
</dbReference>
<dbReference type="SMART" id="SM00347">
    <property type="entry name" value="HTH_MARR"/>
    <property type="match status" value="1"/>
</dbReference>
<dbReference type="GO" id="GO:0003677">
    <property type="term" value="F:DNA binding"/>
    <property type="evidence" value="ECO:0007669"/>
    <property type="project" value="UniProtKB-KW"/>
</dbReference>
<evidence type="ECO:0000256" key="4">
    <source>
        <dbReference type="ARBA" id="ARBA00023125"/>
    </source>
</evidence>
<feature type="domain" description="HTH marR-type" evidence="6">
    <location>
        <begin position="8"/>
        <end position="138"/>
    </location>
</feature>
<keyword evidence="4" id="KW-0238">DNA-binding</keyword>
<dbReference type="PANTHER" id="PTHR33164:SF5">
    <property type="entry name" value="ORGANIC HYDROPEROXIDE RESISTANCE TRANSCRIPTIONAL REGULATOR"/>
    <property type="match status" value="1"/>
</dbReference>
<evidence type="ECO:0000313" key="7">
    <source>
        <dbReference type="EMBL" id="PLW75061.1"/>
    </source>
</evidence>
<dbReference type="FunFam" id="1.10.10.10:FF:000163">
    <property type="entry name" value="MarR family transcriptional regulator"/>
    <property type="match status" value="1"/>
</dbReference>
<keyword evidence="2" id="KW-0963">Cytoplasm</keyword>
<reference evidence="7 8" key="1">
    <citation type="submission" date="2018-01" db="EMBL/GenBank/DDBJ databases">
        <title>The draft genome sequence of Cohaesibacter sp. H1304.</title>
        <authorList>
            <person name="Wang N.-N."/>
            <person name="Du Z.-J."/>
        </authorList>
    </citation>
    <scope>NUCLEOTIDE SEQUENCE [LARGE SCALE GENOMIC DNA]</scope>
    <source>
        <strain evidence="7 8">H1304</strain>
    </source>
</reference>
<dbReference type="GO" id="GO:0006950">
    <property type="term" value="P:response to stress"/>
    <property type="evidence" value="ECO:0007669"/>
    <property type="project" value="TreeGrafter"/>
</dbReference>
<dbReference type="InterPro" id="IPR055166">
    <property type="entry name" value="Transc_reg_Sar_Rot_HTH"/>
</dbReference>
<dbReference type="PRINTS" id="PR00598">
    <property type="entry name" value="HTHMARR"/>
</dbReference>
<dbReference type="Gene3D" id="1.10.10.10">
    <property type="entry name" value="Winged helix-like DNA-binding domain superfamily/Winged helix DNA-binding domain"/>
    <property type="match status" value="1"/>
</dbReference>
<comment type="caution">
    <text evidence="7">The sequence shown here is derived from an EMBL/GenBank/DDBJ whole genome shotgun (WGS) entry which is preliminary data.</text>
</comment>
<dbReference type="InterPro" id="IPR036388">
    <property type="entry name" value="WH-like_DNA-bd_sf"/>
</dbReference>
<protein>
    <submittedName>
        <fullName evidence="7">MarR family transcriptional regulator</fullName>
    </submittedName>
</protein>
<dbReference type="EMBL" id="PKUQ01000055">
    <property type="protein sequence ID" value="PLW75061.1"/>
    <property type="molecule type" value="Genomic_DNA"/>
</dbReference>
<keyword evidence="3" id="KW-0805">Transcription regulation</keyword>
<comment type="subcellular location">
    <subcellularLocation>
        <location evidence="1">Cytoplasm</location>
    </subcellularLocation>
</comment>
<organism evidence="7 8">
    <name type="scientific">Cohaesibacter celericrescens</name>
    <dbReference type="NCBI Taxonomy" id="2067669"/>
    <lineage>
        <taxon>Bacteria</taxon>
        <taxon>Pseudomonadati</taxon>
        <taxon>Pseudomonadota</taxon>
        <taxon>Alphaproteobacteria</taxon>
        <taxon>Hyphomicrobiales</taxon>
        <taxon>Cohaesibacteraceae</taxon>
    </lineage>
</organism>
<dbReference type="Pfam" id="PF22381">
    <property type="entry name" value="Staph_reg_Sar_Rot"/>
    <property type="match status" value="1"/>
</dbReference>
<accession>A0A2N5XKL4</accession>
<dbReference type="Proteomes" id="UP000234881">
    <property type="component" value="Unassembled WGS sequence"/>
</dbReference>
<sequence>MMHPAPIDKQLCFALYCTSLAMTQLYKSLLEPIGLTYPQYLVMLILWEEDSVSLKTIGGQLGQKSGSLTPVLKRLEQDGFVERVRDASDERALNIKLTDKGEALRQKASSIGPAIADASGLQPSEMTALRNSLEKLRENLMQSEK</sequence>
<dbReference type="GO" id="GO:0003700">
    <property type="term" value="F:DNA-binding transcription factor activity"/>
    <property type="evidence" value="ECO:0007669"/>
    <property type="project" value="InterPro"/>
</dbReference>
<evidence type="ECO:0000313" key="8">
    <source>
        <dbReference type="Proteomes" id="UP000234881"/>
    </source>
</evidence>
<dbReference type="AlphaFoldDB" id="A0A2N5XKL4"/>
<evidence type="ECO:0000256" key="1">
    <source>
        <dbReference type="ARBA" id="ARBA00004496"/>
    </source>
</evidence>
<evidence type="ECO:0000259" key="6">
    <source>
        <dbReference type="PROSITE" id="PS50995"/>
    </source>
</evidence>
<dbReference type="InterPro" id="IPR036390">
    <property type="entry name" value="WH_DNA-bd_sf"/>
</dbReference>
<dbReference type="RefSeq" id="WP_101535961.1">
    <property type="nucleotide sequence ID" value="NZ_PKUQ01000055.1"/>
</dbReference>
<dbReference type="GO" id="GO:0005737">
    <property type="term" value="C:cytoplasm"/>
    <property type="evidence" value="ECO:0007669"/>
    <property type="project" value="UniProtKB-SubCell"/>
</dbReference>
<dbReference type="SUPFAM" id="SSF46785">
    <property type="entry name" value="Winged helix' DNA-binding domain"/>
    <property type="match status" value="1"/>
</dbReference>
<keyword evidence="8" id="KW-1185">Reference proteome</keyword>
<name>A0A2N5XKL4_9HYPH</name>
<gene>
    <name evidence="7" type="ORF">C0081_22460</name>
</gene>
<dbReference type="InterPro" id="IPR039422">
    <property type="entry name" value="MarR/SlyA-like"/>
</dbReference>
<keyword evidence="5" id="KW-0804">Transcription</keyword>
<evidence type="ECO:0000256" key="5">
    <source>
        <dbReference type="ARBA" id="ARBA00023163"/>
    </source>
</evidence>
<proteinExistence type="predicted"/>
<dbReference type="OrthoDB" id="9806864at2"/>
<evidence type="ECO:0000256" key="2">
    <source>
        <dbReference type="ARBA" id="ARBA00022490"/>
    </source>
</evidence>
<dbReference type="PROSITE" id="PS50995">
    <property type="entry name" value="HTH_MARR_2"/>
    <property type="match status" value="1"/>
</dbReference>
<dbReference type="PANTHER" id="PTHR33164">
    <property type="entry name" value="TRANSCRIPTIONAL REGULATOR, MARR FAMILY"/>
    <property type="match status" value="1"/>
</dbReference>
<evidence type="ECO:0000256" key="3">
    <source>
        <dbReference type="ARBA" id="ARBA00023015"/>
    </source>
</evidence>